<dbReference type="Proteomes" id="UP001159363">
    <property type="component" value="Chromosome 2"/>
</dbReference>
<dbReference type="EMBL" id="JARBHB010000002">
    <property type="protein sequence ID" value="KAJ8892397.1"/>
    <property type="molecule type" value="Genomic_DNA"/>
</dbReference>
<evidence type="ECO:0000256" key="1">
    <source>
        <dbReference type="SAM" id="MobiDB-lite"/>
    </source>
</evidence>
<proteinExistence type="predicted"/>
<accession>A0ABQ9I6X0</accession>
<sequence length="840" mass="92868">MCESCQMTPPLVRGFSRVSPVSSASALRLRSILTSLHPTGSHDFTAATSEKYRQEVEELNVGQRSQSNRAGFEAWPIIAELAGHKARSRSATPLKYPPPPPQPSRTTSVRPHTGTSHNYAPDTKDSRNKRGTTVAGARAIDDHDRRFSAFRRQFSVLWVFEIYVSWSTGNFVSFTGDLVYPLVPTSAYCDIGMTRILGTCMIRSPGLHGGLVVRSLTSHQGETGSIPGGVPHRIYTRANRAPDDAAEPPKSLRSPPGLLQSYSAASTKFLQVLLLQITLQITEHSIPSSSTDVLCAKNLVAMQAKVLETTEMRQPIIPRTLVAYASKMVPPGIKIFKRRPPIKAGGVRERHIKKIVERQSIAVNNVKLHTGWPTRCRRVAGSRPGASDAADLQFACHTGNLSTSRFNLGSSYTTIASTTTKAAKIKVAQRNGNGLQSKGVVLLVYWGSCSSTQSLALVAAAEEHGNLALICASSMRRHDLHVGRNAGRCSVPNSSGPSPVYSLFPKYTAKVFGGCVLYAFKRRWGNGTQRQWYARQHLAKYEHSQKCQLAPLNGEERNFVLVQWKTVFNKIQEAEISSHLLLPEKLFYGIALTGLRRMAYEYAERNDIRHNFYQTTKLAGKDWALGFLKRNSQLSLRKPEATSINKMERNGKSPQTHPVILHSMPLAHITSASPGVPDETLSYTSHHVVQPEGFGLQDTLISPGLSFSGPRVNKCNTFKKAFWERALPPCDRGMIDSQPDWRHGPSALPEEPETLEDEQEYSGTHVPRCNAVFGEISGVCHLAEVRQMGEDGCSVVHQRGRRKMAEVPRRRQTSVLFDVDGREVVVLDDGQLCMRALRVL</sequence>
<keyword evidence="3" id="KW-1185">Reference proteome</keyword>
<gene>
    <name evidence="2" type="ORF">PR048_004977</name>
</gene>
<evidence type="ECO:0000313" key="2">
    <source>
        <dbReference type="EMBL" id="KAJ8892397.1"/>
    </source>
</evidence>
<feature type="compositionally biased region" description="Acidic residues" evidence="1">
    <location>
        <begin position="750"/>
        <end position="760"/>
    </location>
</feature>
<evidence type="ECO:0000313" key="3">
    <source>
        <dbReference type="Proteomes" id="UP001159363"/>
    </source>
</evidence>
<reference evidence="2 3" key="1">
    <citation type="submission" date="2023-02" db="EMBL/GenBank/DDBJ databases">
        <title>LHISI_Scaffold_Assembly.</title>
        <authorList>
            <person name="Stuart O.P."/>
            <person name="Cleave R."/>
            <person name="Magrath M.J.L."/>
            <person name="Mikheyev A.S."/>
        </authorList>
    </citation>
    <scope>NUCLEOTIDE SEQUENCE [LARGE SCALE GENOMIC DNA]</scope>
    <source>
        <strain evidence="2">Daus_M_001</strain>
        <tissue evidence="2">Leg muscle</tissue>
    </source>
</reference>
<comment type="caution">
    <text evidence="2">The sequence shown here is derived from an EMBL/GenBank/DDBJ whole genome shotgun (WGS) entry which is preliminary data.</text>
</comment>
<protein>
    <submittedName>
        <fullName evidence="2">Uncharacterized protein</fullName>
    </submittedName>
</protein>
<feature type="region of interest" description="Disordered" evidence="1">
    <location>
        <begin position="88"/>
        <end position="133"/>
    </location>
</feature>
<name>A0ABQ9I6X0_9NEOP</name>
<feature type="compositionally biased region" description="Polar residues" evidence="1">
    <location>
        <begin position="104"/>
        <end position="118"/>
    </location>
</feature>
<feature type="region of interest" description="Disordered" evidence="1">
    <location>
        <begin position="739"/>
        <end position="761"/>
    </location>
</feature>
<organism evidence="2 3">
    <name type="scientific">Dryococelus australis</name>
    <dbReference type="NCBI Taxonomy" id="614101"/>
    <lineage>
        <taxon>Eukaryota</taxon>
        <taxon>Metazoa</taxon>
        <taxon>Ecdysozoa</taxon>
        <taxon>Arthropoda</taxon>
        <taxon>Hexapoda</taxon>
        <taxon>Insecta</taxon>
        <taxon>Pterygota</taxon>
        <taxon>Neoptera</taxon>
        <taxon>Polyneoptera</taxon>
        <taxon>Phasmatodea</taxon>
        <taxon>Verophasmatodea</taxon>
        <taxon>Anareolatae</taxon>
        <taxon>Phasmatidae</taxon>
        <taxon>Eurycanthinae</taxon>
        <taxon>Dryococelus</taxon>
    </lineage>
</organism>